<organism evidence="1 2">
    <name type="scientific">Sinorhizobium mexicanum</name>
    <dbReference type="NCBI Taxonomy" id="375549"/>
    <lineage>
        <taxon>Bacteria</taxon>
        <taxon>Pseudomonadati</taxon>
        <taxon>Pseudomonadota</taxon>
        <taxon>Alphaproteobacteria</taxon>
        <taxon>Hyphomicrobiales</taxon>
        <taxon>Rhizobiaceae</taxon>
        <taxon>Sinorhizobium/Ensifer group</taxon>
        <taxon>Sinorhizobium</taxon>
    </lineage>
</organism>
<evidence type="ECO:0000313" key="1">
    <source>
        <dbReference type="EMBL" id="QLL65652.1"/>
    </source>
</evidence>
<name>A0A859QIM1_9HYPH</name>
<keyword evidence="1" id="KW-0614">Plasmid</keyword>
<dbReference type="Proteomes" id="UP000510721">
    <property type="component" value="Plasmid pEmeITTGR7c"/>
</dbReference>
<dbReference type="AlphaFoldDB" id="A0A859QIM1"/>
<protein>
    <submittedName>
        <fullName evidence="1">Uncharacterized protein</fullName>
    </submittedName>
</protein>
<proteinExistence type="predicted"/>
<keyword evidence="2" id="KW-1185">Reference proteome</keyword>
<dbReference type="RefSeq" id="WP_180942553.1">
    <property type="nucleotide sequence ID" value="NZ_CP041241.1"/>
</dbReference>
<dbReference type="KEGG" id="emx:FKV68_30605"/>
<reference evidence="1 2" key="1">
    <citation type="submission" date="2019-06" db="EMBL/GenBank/DDBJ databases">
        <title>Complete genome sequence of Ensifer mexicanus ITTG R7 isolated from nodules of Acacia angustissima (Mill.) Kuntze.</title>
        <authorList>
            <person name="Rincon-Rosales R."/>
            <person name="Rogel M.A."/>
            <person name="Guerrero G."/>
            <person name="Rincon-Molina C.I."/>
            <person name="Lopez-Lopez A."/>
            <person name="Martinez-Romero E."/>
        </authorList>
    </citation>
    <scope>NUCLEOTIDE SEQUENCE [LARGE SCALE GENOMIC DNA]</scope>
    <source>
        <strain evidence="1 2">ITTG R7</strain>
        <plasmid evidence="2">pemeittgr7c</plasmid>
    </source>
</reference>
<sequence length="71" mass="8032">MWISLTTTNQTKTVVDFSKVLHANDHPNGTQIVFDASVPDKDNGAPTPKIIYVVERIEVIERTLRARKARK</sequence>
<geneLocation type="plasmid" evidence="2">
    <name>pemeittgr7c</name>
</geneLocation>
<accession>A0A859QIM1</accession>
<dbReference type="EMBL" id="CP041241">
    <property type="protein sequence ID" value="QLL65652.1"/>
    <property type="molecule type" value="Genomic_DNA"/>
</dbReference>
<gene>
    <name evidence="1" type="ORF">FKV68_30605</name>
</gene>
<evidence type="ECO:0000313" key="2">
    <source>
        <dbReference type="Proteomes" id="UP000510721"/>
    </source>
</evidence>